<name>A0A4P9W1G4_9FUNG</name>
<sequence length="242" mass="26324">MYLHAASRMSLVAMISSKRESVSAVIVRIAFLPVYFAGRSTPVGVRVMGRVELMGSERRPQQLLALRRAHSFVETELGRNALEGGTMAARGVGEGCLCEDKCECGIVRRHADVGEDQVRRERRESPSPTPSGAPIPSPIPGAQAPSPRSTVPTRKFREEKATCNSCGVEQMILVMQGPESSLANGPRATFTCDSCNVATRSPAKPPGEPKAKTIRQDLCIFHPLLIRLHRSGAKRRPAPRCE</sequence>
<feature type="region of interest" description="Disordered" evidence="1">
    <location>
        <begin position="115"/>
        <end position="157"/>
    </location>
</feature>
<proteinExistence type="predicted"/>
<dbReference type="AlphaFoldDB" id="A0A4P9W1G4"/>
<evidence type="ECO:0000313" key="2">
    <source>
        <dbReference type="EMBL" id="RKO84993.1"/>
    </source>
</evidence>
<evidence type="ECO:0000256" key="1">
    <source>
        <dbReference type="SAM" id="MobiDB-lite"/>
    </source>
</evidence>
<dbReference type="Proteomes" id="UP000269721">
    <property type="component" value="Unassembled WGS sequence"/>
</dbReference>
<evidence type="ECO:0000313" key="3">
    <source>
        <dbReference type="Proteomes" id="UP000269721"/>
    </source>
</evidence>
<feature type="compositionally biased region" description="Pro residues" evidence="1">
    <location>
        <begin position="127"/>
        <end position="139"/>
    </location>
</feature>
<keyword evidence="3" id="KW-1185">Reference proteome</keyword>
<dbReference type="EMBL" id="KZ999522">
    <property type="protein sequence ID" value="RKO84993.1"/>
    <property type="molecule type" value="Genomic_DNA"/>
</dbReference>
<feature type="compositionally biased region" description="Basic and acidic residues" evidence="1">
    <location>
        <begin position="115"/>
        <end position="125"/>
    </location>
</feature>
<gene>
    <name evidence="2" type="ORF">BDK51DRAFT_43172</name>
</gene>
<organism evidence="2 3">
    <name type="scientific">Blyttiomyces helicus</name>
    <dbReference type="NCBI Taxonomy" id="388810"/>
    <lineage>
        <taxon>Eukaryota</taxon>
        <taxon>Fungi</taxon>
        <taxon>Fungi incertae sedis</taxon>
        <taxon>Chytridiomycota</taxon>
        <taxon>Chytridiomycota incertae sedis</taxon>
        <taxon>Chytridiomycetes</taxon>
        <taxon>Chytridiomycetes incertae sedis</taxon>
        <taxon>Blyttiomyces</taxon>
    </lineage>
</organism>
<reference evidence="3" key="1">
    <citation type="journal article" date="2018" name="Nat. Microbiol.">
        <title>Leveraging single-cell genomics to expand the fungal tree of life.</title>
        <authorList>
            <person name="Ahrendt S.R."/>
            <person name="Quandt C.A."/>
            <person name="Ciobanu D."/>
            <person name="Clum A."/>
            <person name="Salamov A."/>
            <person name="Andreopoulos B."/>
            <person name="Cheng J.F."/>
            <person name="Woyke T."/>
            <person name="Pelin A."/>
            <person name="Henrissat B."/>
            <person name="Reynolds N.K."/>
            <person name="Benny G.L."/>
            <person name="Smith M.E."/>
            <person name="James T.Y."/>
            <person name="Grigoriev I.V."/>
        </authorList>
    </citation>
    <scope>NUCLEOTIDE SEQUENCE [LARGE SCALE GENOMIC DNA]</scope>
</reference>
<protein>
    <submittedName>
        <fullName evidence="2">Uncharacterized protein</fullName>
    </submittedName>
</protein>
<accession>A0A4P9W1G4</accession>